<protein>
    <submittedName>
        <fullName evidence="2">Uncharacterized protein</fullName>
    </submittedName>
</protein>
<reference evidence="2 3" key="1">
    <citation type="submission" date="2023-07" db="EMBL/GenBank/DDBJ databases">
        <title>Genomic Encyclopedia of Type Strains, Phase IV (KMG-IV): sequencing the most valuable type-strain genomes for metagenomic binning, comparative biology and taxonomic classification.</title>
        <authorList>
            <person name="Goeker M."/>
        </authorList>
    </citation>
    <scope>NUCLEOTIDE SEQUENCE [LARGE SCALE GENOMIC DNA]</scope>
    <source>
        <strain evidence="2 3">DSM 1112</strain>
    </source>
</reference>
<organism evidence="2 3">
    <name type="scientific">Pararhizobium capsulatum DSM 1112</name>
    <dbReference type="NCBI Taxonomy" id="1121113"/>
    <lineage>
        <taxon>Bacteria</taxon>
        <taxon>Pseudomonadati</taxon>
        <taxon>Pseudomonadota</taxon>
        <taxon>Alphaproteobacteria</taxon>
        <taxon>Hyphomicrobiales</taxon>
        <taxon>Rhizobiaceae</taxon>
        <taxon>Rhizobium/Agrobacterium group</taxon>
        <taxon>Pararhizobium</taxon>
    </lineage>
</organism>
<dbReference type="EMBL" id="JAUSVF010000001">
    <property type="protein sequence ID" value="MDQ0318765.1"/>
    <property type="molecule type" value="Genomic_DNA"/>
</dbReference>
<sequence>MGYRFREQDNYVRIVELTPAMRKQIENTIEHLLSVLDHFDGDENLEWDDAGENDGDEESSLTWFARETVARPTLAEAGRKTHPNFRQPGATHAEH</sequence>
<keyword evidence="3" id="KW-1185">Reference proteome</keyword>
<feature type="region of interest" description="Disordered" evidence="1">
    <location>
        <begin position="73"/>
        <end position="95"/>
    </location>
</feature>
<evidence type="ECO:0000256" key="1">
    <source>
        <dbReference type="SAM" id="MobiDB-lite"/>
    </source>
</evidence>
<name>A0ABU0BKI7_9HYPH</name>
<proteinExistence type="predicted"/>
<evidence type="ECO:0000313" key="3">
    <source>
        <dbReference type="Proteomes" id="UP001230207"/>
    </source>
</evidence>
<accession>A0ABU0BKI7</accession>
<gene>
    <name evidence="2" type="ORF">QO002_000903</name>
</gene>
<comment type="caution">
    <text evidence="2">The sequence shown here is derived from an EMBL/GenBank/DDBJ whole genome shotgun (WGS) entry which is preliminary data.</text>
</comment>
<dbReference type="RefSeq" id="WP_307227097.1">
    <property type="nucleotide sequence ID" value="NZ_JAUSVF010000001.1"/>
</dbReference>
<evidence type="ECO:0000313" key="2">
    <source>
        <dbReference type="EMBL" id="MDQ0318765.1"/>
    </source>
</evidence>
<dbReference type="Proteomes" id="UP001230207">
    <property type="component" value="Unassembled WGS sequence"/>
</dbReference>